<gene>
    <name evidence="1" type="ORF">MTR67_001023</name>
</gene>
<evidence type="ECO:0000313" key="2">
    <source>
        <dbReference type="Proteomes" id="UP001234989"/>
    </source>
</evidence>
<dbReference type="EMBL" id="CP133612">
    <property type="protein sequence ID" value="WMV07638.1"/>
    <property type="molecule type" value="Genomic_DNA"/>
</dbReference>
<name>A0AAF0PMQ1_SOLVR</name>
<evidence type="ECO:0008006" key="3">
    <source>
        <dbReference type="Google" id="ProtNLM"/>
    </source>
</evidence>
<accession>A0AAF0PMQ1</accession>
<dbReference type="AlphaFoldDB" id="A0AAF0PMQ1"/>
<evidence type="ECO:0000313" key="1">
    <source>
        <dbReference type="EMBL" id="WMV07638.1"/>
    </source>
</evidence>
<dbReference type="InterPro" id="IPR036291">
    <property type="entry name" value="NAD(P)-bd_dom_sf"/>
</dbReference>
<dbReference type="PANTHER" id="PTHR44375">
    <property type="entry name" value="BETA-KETOACYL-ACP REDUCTASE-LIKE PROTEIN-RELATED"/>
    <property type="match status" value="1"/>
</dbReference>
<dbReference type="Gene3D" id="3.40.50.720">
    <property type="entry name" value="NAD(P)-binding Rossmann-like Domain"/>
    <property type="match status" value="1"/>
</dbReference>
<keyword evidence="2" id="KW-1185">Reference proteome</keyword>
<organism evidence="1 2">
    <name type="scientific">Solanum verrucosum</name>
    <dbReference type="NCBI Taxonomy" id="315347"/>
    <lineage>
        <taxon>Eukaryota</taxon>
        <taxon>Viridiplantae</taxon>
        <taxon>Streptophyta</taxon>
        <taxon>Embryophyta</taxon>
        <taxon>Tracheophyta</taxon>
        <taxon>Spermatophyta</taxon>
        <taxon>Magnoliopsida</taxon>
        <taxon>eudicotyledons</taxon>
        <taxon>Gunneridae</taxon>
        <taxon>Pentapetalae</taxon>
        <taxon>asterids</taxon>
        <taxon>lamiids</taxon>
        <taxon>Solanales</taxon>
        <taxon>Solanaceae</taxon>
        <taxon>Solanoideae</taxon>
        <taxon>Solaneae</taxon>
        <taxon>Solanum</taxon>
    </lineage>
</organism>
<dbReference type="Pfam" id="PF00106">
    <property type="entry name" value="adh_short"/>
    <property type="match status" value="1"/>
</dbReference>
<proteinExistence type="predicted"/>
<reference evidence="1" key="1">
    <citation type="submission" date="2023-08" db="EMBL/GenBank/DDBJ databases">
        <title>A de novo genome assembly of Solanum verrucosum Schlechtendal, a Mexican diploid species geographically isolated from the other diploid A-genome species in potato relatives.</title>
        <authorList>
            <person name="Hosaka K."/>
        </authorList>
    </citation>
    <scope>NUCLEOTIDE SEQUENCE</scope>
    <source>
        <tissue evidence="1">Young leaves</tissue>
    </source>
</reference>
<dbReference type="SUPFAM" id="SSF51735">
    <property type="entry name" value="NAD(P)-binding Rossmann-fold domains"/>
    <property type="match status" value="1"/>
</dbReference>
<dbReference type="InterPro" id="IPR002347">
    <property type="entry name" value="SDR_fam"/>
</dbReference>
<sequence length="82" mass="9113">MESWKDLKGKVVMITGASSGIGRELCLDLVKAGCSIIAAARRIDKLKSLCNHINSEVLTCYILDNDTSQEINKEENRVTWKS</sequence>
<protein>
    <recommendedName>
        <fullName evidence="3">Dehydrogenase/reductase SDR family member 11</fullName>
    </recommendedName>
</protein>
<dbReference type="Proteomes" id="UP001234989">
    <property type="component" value="Chromosome 1"/>
</dbReference>
<dbReference type="PANTHER" id="PTHR44375:SF17">
    <property type="entry name" value="2,4-DIENOYL-COA REDUCTASE"/>
    <property type="match status" value="1"/>
</dbReference>